<feature type="region of interest" description="Disordered" evidence="1">
    <location>
        <begin position="439"/>
        <end position="516"/>
    </location>
</feature>
<evidence type="ECO:0000256" key="1">
    <source>
        <dbReference type="SAM" id="MobiDB-lite"/>
    </source>
</evidence>
<comment type="caution">
    <text evidence="2">The sequence shown here is derived from an EMBL/GenBank/DDBJ whole genome shotgun (WGS) entry which is preliminary data.</text>
</comment>
<dbReference type="EMBL" id="CAXAMN010000998">
    <property type="protein sequence ID" value="CAK8991752.1"/>
    <property type="molecule type" value="Genomic_DNA"/>
</dbReference>
<reference evidence="2 3" key="1">
    <citation type="submission" date="2024-02" db="EMBL/GenBank/DDBJ databases">
        <authorList>
            <person name="Chen Y."/>
            <person name="Shah S."/>
            <person name="Dougan E. K."/>
            <person name="Thang M."/>
            <person name="Chan C."/>
        </authorList>
    </citation>
    <scope>NUCLEOTIDE SEQUENCE [LARGE SCALE GENOMIC DNA]</scope>
</reference>
<proteinExistence type="predicted"/>
<keyword evidence="3" id="KW-1185">Reference proteome</keyword>
<accession>A0ABP0HNH9</accession>
<evidence type="ECO:0008006" key="4">
    <source>
        <dbReference type="Google" id="ProtNLM"/>
    </source>
</evidence>
<gene>
    <name evidence="2" type="ORF">CCMP2556_LOCUS2585</name>
</gene>
<organism evidence="2 3">
    <name type="scientific">Durusdinium trenchii</name>
    <dbReference type="NCBI Taxonomy" id="1381693"/>
    <lineage>
        <taxon>Eukaryota</taxon>
        <taxon>Sar</taxon>
        <taxon>Alveolata</taxon>
        <taxon>Dinophyceae</taxon>
        <taxon>Suessiales</taxon>
        <taxon>Symbiodiniaceae</taxon>
        <taxon>Durusdinium</taxon>
    </lineage>
</organism>
<name>A0ABP0HNH9_9DINO</name>
<dbReference type="Gene3D" id="3.40.50.150">
    <property type="entry name" value="Vaccinia Virus protein VP39"/>
    <property type="match status" value="1"/>
</dbReference>
<dbReference type="SUPFAM" id="SSF53335">
    <property type="entry name" value="S-adenosyl-L-methionine-dependent methyltransferases"/>
    <property type="match status" value="1"/>
</dbReference>
<feature type="region of interest" description="Disordered" evidence="1">
    <location>
        <begin position="1062"/>
        <end position="1081"/>
    </location>
</feature>
<sequence>MSHLRARDDAVEVLSSCPPGQLAVVWYSDDSVYHERLMVWRAGDTEWFVLTPDGDFYREDWSGHSDEGPISFKLKKTDFSHFSRISQPVYRFSSYPDDDRFRELVEEALNELGELGSGSLSWTPRKVIDMKGKEVEASLDLGRLIVPRRLRRRDGGYVAEPIPSPVAVSGFPRSGLAPAPEGHMWVALHDTSAFDLGKEANVGLEKGIQLDSDHGAIPDEKGWTLMKLLKVEKVPAMVEEREKLVPSRLELRGVPSRSLETGAKKEEAGGEEDAEVSEDARTLSVCYDDQGERYRSWREATKEAREYSYSDWPLEGPQSVLHLMKYMLKNGGSPKQWLLIWARHKGVHDNDRVMHEMRALLESFELAGCYDQLNLGSLACFEALGRRVQSIVDAYNSGSSASPDWGGPEDLVSPSLRTWAAKKGKEEVEIAAARTKMREHKRLQIPTEDAAASAVADGNLPPGGPAAKAKRKAKANRLAAMGGQRPDPARVGRDLFPLPSPTLPKKPVAGSRRSQQRLDRKWRHYETVKEAVDGLNWLACDSFLHGTDVEPDGIQLEVLQRIHELAQDAGRLGTLEQIPKPEAALRELLKGKSEYHQPEVPVALAPYKLERISLPSSLENLPEARDLLPENARRYLLGRELMLREEGAYDAPPSLGDSTLITDKGLPVVFKSSAVRDNARATTRHYVYVDNLGIVSPHRGVVQSALQELDSHFGGKGLLLHPGEVHSEETKALGTILDGKNLCSRICPERYHKVRQSIRGLLQKPRVTGQMVEVVLGHATFCALNNRMLMSIFHSCYKFIRAHYFEPVAMWEAVRREFTAFSGLMIFLRADWWRPWNSLVCCSDASTTGYGVCTSHWRLEDVRKVGRQKERSRFKRCDNHPARESALTSAGFIRDELTGAWKAGNLSTEDYLNLSGWRLDQSFEEVPARLLRKQLWQPKLWGKWRFNEGIIILEARAAVKAMKRIAMSRYGSQTRQLFLLDNMSLTLALERSRSRQYGLLSQAARVERVLRPGKLVVPSRSSKKEALLKPVETSELLATKGVLGKLPTLESPGEETKTLGVDLSMSSSSDSSSEVDMTRKRKKYLHSRARHRRRKYVDFLIDGKDKDGLSLLEKRAIGTAAEKMYQKELQAFKDYAVCRGLDPKDAEGVDRLMVQYMNHCYLAGHQAYVGDRLIASWLHHHPQFSKTGVKKIPRALRTFSLIKPAPGVTSSWSLLLSPEELQESSKTGDYDVSVLLDSPYTNCWLGKFLTVMKRASSSSALWDFDYSQYLAVIKKIAKKMEVPLEPYHTRHSGPSIDRSRKYRSQLEVQKRGQWKSSESCVRYEKAARLARTWEQVPQKTKDFALACEEAFDDIMLGRKKRNGKGQFVADLFSGCGGVALACERLGFVSKQWDIRLGHTCDLTSRSVVRKLKCSIRTGKVLAVMMAPPCNSFSVARDRTKVIRTREFPWGLPDSFLTASEQEKIQLGNACFRTCFFFDSHAGPFQNSVDLGEPGKFK</sequence>
<evidence type="ECO:0000313" key="3">
    <source>
        <dbReference type="Proteomes" id="UP001642484"/>
    </source>
</evidence>
<dbReference type="Proteomes" id="UP001642484">
    <property type="component" value="Unassembled WGS sequence"/>
</dbReference>
<protein>
    <recommendedName>
        <fullName evidence="4">DNA (cytosine-5-)-methyltransferase</fullName>
    </recommendedName>
</protein>
<feature type="region of interest" description="Disordered" evidence="1">
    <location>
        <begin position="256"/>
        <end position="275"/>
    </location>
</feature>
<feature type="non-terminal residue" evidence="2">
    <location>
        <position position="1497"/>
    </location>
</feature>
<dbReference type="InterPro" id="IPR029063">
    <property type="entry name" value="SAM-dependent_MTases_sf"/>
</dbReference>
<evidence type="ECO:0000313" key="2">
    <source>
        <dbReference type="EMBL" id="CAK8991752.1"/>
    </source>
</evidence>